<dbReference type="InterPro" id="IPR001387">
    <property type="entry name" value="Cro/C1-type_HTH"/>
</dbReference>
<dbReference type="PANTHER" id="PTHR36511:SF4">
    <property type="entry name" value="ANTITOXIN MQSA"/>
    <property type="match status" value="1"/>
</dbReference>
<reference evidence="6" key="1">
    <citation type="submission" date="2018-05" db="EMBL/GenBank/DDBJ databases">
        <title>Complete Genome Sequence of Methylobacterium sp. 17SD2-17.</title>
        <authorList>
            <person name="Srinivasan S."/>
        </authorList>
    </citation>
    <scope>NUCLEOTIDE SEQUENCE [LARGE SCALE GENOMIC DNA]</scope>
    <source>
        <strain evidence="6">17SD2-17</strain>
    </source>
</reference>
<sequence>MLPRLDDWDRLRRDLDPLEVAVAAYGPPDRIDVRRLRERQGLTQEAFAAAFGLDLSTLRNWEQGRSEPDRASRSLLRTIATNPAAIREALARTADPTLP</sequence>
<keyword evidence="6" id="KW-1185">Reference proteome</keyword>
<evidence type="ECO:0000259" key="4">
    <source>
        <dbReference type="PROSITE" id="PS50943"/>
    </source>
</evidence>
<proteinExistence type="predicted"/>
<dbReference type="Gene3D" id="1.10.260.40">
    <property type="entry name" value="lambda repressor-like DNA-binding domains"/>
    <property type="match status" value="1"/>
</dbReference>
<dbReference type="Proteomes" id="UP000245926">
    <property type="component" value="Chromosome"/>
</dbReference>
<dbReference type="PROSITE" id="PS50943">
    <property type="entry name" value="HTH_CROC1"/>
    <property type="match status" value="1"/>
</dbReference>
<dbReference type="Pfam" id="PF01381">
    <property type="entry name" value="HTH_3"/>
    <property type="match status" value="1"/>
</dbReference>
<evidence type="ECO:0000256" key="2">
    <source>
        <dbReference type="ARBA" id="ARBA00023125"/>
    </source>
</evidence>
<dbReference type="SUPFAM" id="SSF47413">
    <property type="entry name" value="lambda repressor-like DNA-binding domains"/>
    <property type="match status" value="1"/>
</dbReference>
<name>A0A2U8WF10_9HYPH</name>
<protein>
    <recommendedName>
        <fullName evidence="4">HTH cro/C1-type domain-containing protein</fullName>
    </recommendedName>
</protein>
<evidence type="ECO:0000256" key="1">
    <source>
        <dbReference type="ARBA" id="ARBA00023015"/>
    </source>
</evidence>
<feature type="domain" description="HTH cro/C1-type" evidence="4">
    <location>
        <begin position="33"/>
        <end position="69"/>
    </location>
</feature>
<keyword evidence="2" id="KW-0238">DNA-binding</keyword>
<dbReference type="InterPro" id="IPR052359">
    <property type="entry name" value="HTH-type_reg/antitoxin"/>
</dbReference>
<dbReference type="KEGG" id="mets:DK389_27175"/>
<dbReference type="PANTHER" id="PTHR36511">
    <property type="entry name" value="MERR FAMILY BACTERIAL REGULATORY PROTEIN"/>
    <property type="match status" value="1"/>
</dbReference>
<dbReference type="SMART" id="SM00530">
    <property type="entry name" value="HTH_XRE"/>
    <property type="match status" value="1"/>
</dbReference>
<evidence type="ECO:0000256" key="3">
    <source>
        <dbReference type="ARBA" id="ARBA00023163"/>
    </source>
</evidence>
<dbReference type="CDD" id="cd00093">
    <property type="entry name" value="HTH_XRE"/>
    <property type="match status" value="1"/>
</dbReference>
<accession>A0A2U8WF10</accession>
<keyword evidence="3" id="KW-0804">Transcription</keyword>
<evidence type="ECO:0000313" key="6">
    <source>
        <dbReference type="Proteomes" id="UP000245926"/>
    </source>
</evidence>
<dbReference type="EMBL" id="CP029550">
    <property type="protein sequence ID" value="AWN44814.1"/>
    <property type="molecule type" value="Genomic_DNA"/>
</dbReference>
<dbReference type="GO" id="GO:0003677">
    <property type="term" value="F:DNA binding"/>
    <property type="evidence" value="ECO:0007669"/>
    <property type="project" value="UniProtKB-KW"/>
</dbReference>
<gene>
    <name evidence="5" type="ORF">DK389_27175</name>
</gene>
<dbReference type="OrthoDB" id="461984at2"/>
<keyword evidence="1" id="KW-0805">Transcription regulation</keyword>
<dbReference type="AlphaFoldDB" id="A0A2U8WF10"/>
<organism evidence="5 6">
    <name type="scientific">Methylobacterium durans</name>
    <dbReference type="NCBI Taxonomy" id="2202825"/>
    <lineage>
        <taxon>Bacteria</taxon>
        <taxon>Pseudomonadati</taxon>
        <taxon>Pseudomonadota</taxon>
        <taxon>Alphaproteobacteria</taxon>
        <taxon>Hyphomicrobiales</taxon>
        <taxon>Methylobacteriaceae</taxon>
        <taxon>Methylobacterium</taxon>
    </lineage>
</organism>
<evidence type="ECO:0000313" key="5">
    <source>
        <dbReference type="EMBL" id="AWN44814.1"/>
    </source>
</evidence>
<dbReference type="InterPro" id="IPR010982">
    <property type="entry name" value="Lambda_DNA-bd_dom_sf"/>
</dbReference>